<dbReference type="AlphaFoldDB" id="S7QEA4"/>
<dbReference type="KEGG" id="gtr:GLOTRDRAFT_126236"/>
<organism evidence="2 3">
    <name type="scientific">Gloeophyllum trabeum (strain ATCC 11539 / FP-39264 / Madison 617)</name>
    <name type="common">Brown rot fungus</name>
    <dbReference type="NCBI Taxonomy" id="670483"/>
    <lineage>
        <taxon>Eukaryota</taxon>
        <taxon>Fungi</taxon>
        <taxon>Dikarya</taxon>
        <taxon>Basidiomycota</taxon>
        <taxon>Agaricomycotina</taxon>
        <taxon>Agaricomycetes</taxon>
        <taxon>Gloeophyllales</taxon>
        <taxon>Gloeophyllaceae</taxon>
        <taxon>Gloeophyllum</taxon>
    </lineage>
</organism>
<protein>
    <submittedName>
        <fullName evidence="2">Uncharacterized protein</fullName>
    </submittedName>
</protein>
<keyword evidence="3" id="KW-1185">Reference proteome</keyword>
<evidence type="ECO:0000313" key="2">
    <source>
        <dbReference type="EMBL" id="EPQ57742.1"/>
    </source>
</evidence>
<dbReference type="HOGENOM" id="CLU_3014345_0_0_1"/>
<accession>S7QEA4</accession>
<dbReference type="Proteomes" id="UP000030669">
    <property type="component" value="Unassembled WGS sequence"/>
</dbReference>
<dbReference type="EMBL" id="KB469298">
    <property type="protein sequence ID" value="EPQ57742.1"/>
    <property type="molecule type" value="Genomic_DNA"/>
</dbReference>
<name>S7QEA4_GLOTA</name>
<dbReference type="RefSeq" id="XP_007863107.1">
    <property type="nucleotide sequence ID" value="XM_007864916.1"/>
</dbReference>
<proteinExistence type="predicted"/>
<evidence type="ECO:0000256" key="1">
    <source>
        <dbReference type="SAM" id="MobiDB-lite"/>
    </source>
</evidence>
<dbReference type="GeneID" id="19301364"/>
<feature type="region of interest" description="Disordered" evidence="1">
    <location>
        <begin position="1"/>
        <end position="31"/>
    </location>
</feature>
<evidence type="ECO:0000313" key="3">
    <source>
        <dbReference type="Proteomes" id="UP000030669"/>
    </source>
</evidence>
<sequence>MTSSTSESESIPDDTCMVENEQDKDDGSGMNPHHMELLQVALLLYHFDLFHWRCDM</sequence>
<gene>
    <name evidence="2" type="ORF">GLOTRDRAFT_126236</name>
</gene>
<reference evidence="2 3" key="1">
    <citation type="journal article" date="2012" name="Science">
        <title>The Paleozoic origin of enzymatic lignin decomposition reconstructed from 31 fungal genomes.</title>
        <authorList>
            <person name="Floudas D."/>
            <person name="Binder M."/>
            <person name="Riley R."/>
            <person name="Barry K."/>
            <person name="Blanchette R.A."/>
            <person name="Henrissat B."/>
            <person name="Martinez A.T."/>
            <person name="Otillar R."/>
            <person name="Spatafora J.W."/>
            <person name="Yadav J.S."/>
            <person name="Aerts A."/>
            <person name="Benoit I."/>
            <person name="Boyd A."/>
            <person name="Carlson A."/>
            <person name="Copeland A."/>
            <person name="Coutinho P.M."/>
            <person name="de Vries R.P."/>
            <person name="Ferreira P."/>
            <person name="Findley K."/>
            <person name="Foster B."/>
            <person name="Gaskell J."/>
            <person name="Glotzer D."/>
            <person name="Gorecki P."/>
            <person name="Heitman J."/>
            <person name="Hesse C."/>
            <person name="Hori C."/>
            <person name="Igarashi K."/>
            <person name="Jurgens J.A."/>
            <person name="Kallen N."/>
            <person name="Kersten P."/>
            <person name="Kohler A."/>
            <person name="Kuees U."/>
            <person name="Kumar T.K.A."/>
            <person name="Kuo A."/>
            <person name="LaButti K."/>
            <person name="Larrondo L.F."/>
            <person name="Lindquist E."/>
            <person name="Ling A."/>
            <person name="Lombard V."/>
            <person name="Lucas S."/>
            <person name="Lundell T."/>
            <person name="Martin R."/>
            <person name="McLaughlin D.J."/>
            <person name="Morgenstern I."/>
            <person name="Morin E."/>
            <person name="Murat C."/>
            <person name="Nagy L.G."/>
            <person name="Nolan M."/>
            <person name="Ohm R.A."/>
            <person name="Patyshakuliyeva A."/>
            <person name="Rokas A."/>
            <person name="Ruiz-Duenas F.J."/>
            <person name="Sabat G."/>
            <person name="Salamov A."/>
            <person name="Samejima M."/>
            <person name="Schmutz J."/>
            <person name="Slot J.C."/>
            <person name="St John F."/>
            <person name="Stenlid J."/>
            <person name="Sun H."/>
            <person name="Sun S."/>
            <person name="Syed K."/>
            <person name="Tsang A."/>
            <person name="Wiebenga A."/>
            <person name="Young D."/>
            <person name="Pisabarro A."/>
            <person name="Eastwood D.C."/>
            <person name="Martin F."/>
            <person name="Cullen D."/>
            <person name="Grigoriev I.V."/>
            <person name="Hibbett D.S."/>
        </authorList>
    </citation>
    <scope>NUCLEOTIDE SEQUENCE [LARGE SCALE GENOMIC DNA]</scope>
    <source>
        <strain evidence="2 3">ATCC 11539</strain>
    </source>
</reference>